<organism evidence="1 2">
    <name type="scientific">Puccinia sorghi</name>
    <dbReference type="NCBI Taxonomy" id="27349"/>
    <lineage>
        <taxon>Eukaryota</taxon>
        <taxon>Fungi</taxon>
        <taxon>Dikarya</taxon>
        <taxon>Basidiomycota</taxon>
        <taxon>Pucciniomycotina</taxon>
        <taxon>Pucciniomycetes</taxon>
        <taxon>Pucciniales</taxon>
        <taxon>Pucciniaceae</taxon>
        <taxon>Puccinia</taxon>
    </lineage>
</organism>
<dbReference type="AlphaFoldDB" id="A0A0L6VA04"/>
<dbReference type="EMBL" id="LAVV01007032">
    <property type="protein sequence ID" value="KNZ57367.1"/>
    <property type="molecule type" value="Genomic_DNA"/>
</dbReference>
<protein>
    <submittedName>
        <fullName evidence="1">Uncharacterized protein</fullName>
    </submittedName>
</protein>
<proteinExistence type="predicted"/>
<comment type="caution">
    <text evidence="1">The sequence shown here is derived from an EMBL/GenBank/DDBJ whole genome shotgun (WGS) entry which is preliminary data.</text>
</comment>
<accession>A0A0L6VA04</accession>
<dbReference type="Proteomes" id="UP000037035">
    <property type="component" value="Unassembled WGS sequence"/>
</dbReference>
<sequence>MLLSQNHRSTIINFKSTSLTLFDNYHTIYFEVRQRKTIRDLQAQLDPTHENLQSNQNCAFLADYSRGHHDGNSLHLDNQSLPSTSEIFPVQGNLSAPTMPNADQQHQSGSFPLPWNFLISPSNQQSLPSLENLEIREHRHLAPLIMPTILSHVRMCKNAVFYLPRS</sequence>
<keyword evidence="2" id="KW-1185">Reference proteome</keyword>
<name>A0A0L6VA04_9BASI</name>
<dbReference type="VEuPathDB" id="FungiDB:VP01_2176g1"/>
<reference evidence="1 2" key="1">
    <citation type="submission" date="2015-08" db="EMBL/GenBank/DDBJ databases">
        <title>Next Generation Sequencing and Analysis of the Genome of Puccinia sorghi L Schw, the Causal Agent of Maize Common Rust.</title>
        <authorList>
            <person name="Rochi L."/>
            <person name="Burguener G."/>
            <person name="Darino M."/>
            <person name="Turjanski A."/>
            <person name="Kreff E."/>
            <person name="Dieguez M.J."/>
            <person name="Sacco F."/>
        </authorList>
    </citation>
    <scope>NUCLEOTIDE SEQUENCE [LARGE SCALE GENOMIC DNA]</scope>
    <source>
        <strain evidence="1 2">RO10H11247</strain>
    </source>
</reference>
<gene>
    <name evidence="1" type="ORF">VP01_2176g1</name>
</gene>
<evidence type="ECO:0000313" key="2">
    <source>
        <dbReference type="Proteomes" id="UP000037035"/>
    </source>
</evidence>
<evidence type="ECO:0000313" key="1">
    <source>
        <dbReference type="EMBL" id="KNZ57367.1"/>
    </source>
</evidence>